<evidence type="ECO:0000259" key="3">
    <source>
        <dbReference type="Pfam" id="PF13845"/>
    </source>
</evidence>
<dbReference type="Proteomes" id="UP000609874">
    <property type="component" value="Unassembled WGS sequence"/>
</dbReference>
<gene>
    <name evidence="4" type="ORF">H9639_12795</name>
</gene>
<dbReference type="EMBL" id="JACSQD010000006">
    <property type="protein sequence ID" value="MBD7996176.1"/>
    <property type="molecule type" value="Genomic_DNA"/>
</dbReference>
<accession>A0ABR8UUD3</accession>
<feature type="chain" id="PRO_5046505075" evidence="2">
    <location>
        <begin position="37"/>
        <end position="189"/>
    </location>
</feature>
<protein>
    <submittedName>
        <fullName evidence="4">Septum formation family protein</fullName>
    </submittedName>
</protein>
<organism evidence="4 5">
    <name type="scientific">Arthrobacter gallicola</name>
    <dbReference type="NCBI Taxonomy" id="2762225"/>
    <lineage>
        <taxon>Bacteria</taxon>
        <taxon>Bacillati</taxon>
        <taxon>Actinomycetota</taxon>
        <taxon>Actinomycetes</taxon>
        <taxon>Micrococcales</taxon>
        <taxon>Micrococcaceae</taxon>
        <taxon>Arthrobacter</taxon>
    </lineage>
</organism>
<sequence>MTMHSAHKTTLSRAGRILTAASLTALLAGCAVPASSGGENTASEEKPSSASASPTSEKVVEEVEEVSPETVDAIDLNVGDCLIEPDGDQITEVDVLPCTQEHDSEVYAAMDMDGGEYPGETAVDEAAAEFCVAEFQPYIGTDYQASVLDIGLITPTSYSWTLASDREILCTAYRLDGSPLTNSVRNSQI</sequence>
<feature type="domain" description="Septum formation-related" evidence="3">
    <location>
        <begin position="79"/>
        <end position="173"/>
    </location>
</feature>
<evidence type="ECO:0000313" key="5">
    <source>
        <dbReference type="Proteomes" id="UP000609874"/>
    </source>
</evidence>
<evidence type="ECO:0000256" key="2">
    <source>
        <dbReference type="SAM" id="SignalP"/>
    </source>
</evidence>
<feature type="signal peptide" evidence="2">
    <location>
        <begin position="1"/>
        <end position="36"/>
    </location>
</feature>
<comment type="caution">
    <text evidence="4">The sequence shown here is derived from an EMBL/GenBank/DDBJ whole genome shotgun (WGS) entry which is preliminary data.</text>
</comment>
<name>A0ABR8UUD3_9MICC</name>
<evidence type="ECO:0000313" key="4">
    <source>
        <dbReference type="EMBL" id="MBD7996176.1"/>
    </source>
</evidence>
<dbReference type="RefSeq" id="WP_191808473.1">
    <property type="nucleotide sequence ID" value="NZ_JACSQD010000006.1"/>
</dbReference>
<proteinExistence type="predicted"/>
<feature type="region of interest" description="Disordered" evidence="1">
    <location>
        <begin position="34"/>
        <end position="62"/>
    </location>
</feature>
<keyword evidence="5" id="KW-1185">Reference proteome</keyword>
<keyword evidence="2" id="KW-0732">Signal</keyword>
<dbReference type="InterPro" id="IPR026004">
    <property type="entry name" value="Septum_form"/>
</dbReference>
<reference evidence="4 5" key="1">
    <citation type="submission" date="2020-08" db="EMBL/GenBank/DDBJ databases">
        <title>A Genomic Blueprint of the Chicken Gut Microbiome.</title>
        <authorList>
            <person name="Gilroy R."/>
            <person name="Ravi A."/>
            <person name="Getino M."/>
            <person name="Pursley I."/>
            <person name="Horton D.L."/>
            <person name="Alikhan N.-F."/>
            <person name="Baker D."/>
            <person name="Gharbi K."/>
            <person name="Hall N."/>
            <person name="Watson M."/>
            <person name="Adriaenssens E.M."/>
            <person name="Foster-Nyarko E."/>
            <person name="Jarju S."/>
            <person name="Secka A."/>
            <person name="Antonio M."/>
            <person name="Oren A."/>
            <person name="Chaudhuri R."/>
            <person name="La Ragione R.M."/>
            <person name="Hildebrand F."/>
            <person name="Pallen M.J."/>
        </authorList>
    </citation>
    <scope>NUCLEOTIDE SEQUENCE [LARGE SCALE GENOMIC DNA]</scope>
    <source>
        <strain evidence="4 5">Sa2CUA1</strain>
    </source>
</reference>
<dbReference type="Pfam" id="PF13845">
    <property type="entry name" value="Septum_form"/>
    <property type="match status" value="1"/>
</dbReference>
<feature type="compositionally biased region" description="Low complexity" evidence="1">
    <location>
        <begin position="48"/>
        <end position="57"/>
    </location>
</feature>
<evidence type="ECO:0000256" key="1">
    <source>
        <dbReference type="SAM" id="MobiDB-lite"/>
    </source>
</evidence>